<accession>A0A7W9TW04</accession>
<dbReference type="Gene3D" id="3.40.50.720">
    <property type="entry name" value="NAD(P)-binding Rossmann-like Domain"/>
    <property type="match status" value="1"/>
</dbReference>
<gene>
    <name evidence="4" type="ORF">F4827_002302</name>
</gene>
<dbReference type="Pfam" id="PF13561">
    <property type="entry name" value="adh_short_C2"/>
    <property type="match status" value="1"/>
</dbReference>
<dbReference type="PANTHER" id="PTHR43639">
    <property type="entry name" value="OXIDOREDUCTASE, SHORT-CHAIN DEHYDROGENASE/REDUCTASE FAMILY (AFU_ORTHOLOGUE AFUA_5G02870)"/>
    <property type="match status" value="1"/>
</dbReference>
<dbReference type="AlphaFoldDB" id="A0A7W9TW04"/>
<dbReference type="Proteomes" id="UP000571554">
    <property type="component" value="Unassembled WGS sequence"/>
</dbReference>
<evidence type="ECO:0000259" key="3">
    <source>
        <dbReference type="SMART" id="SM00822"/>
    </source>
</evidence>
<dbReference type="InterPro" id="IPR002347">
    <property type="entry name" value="SDR_fam"/>
</dbReference>
<keyword evidence="2" id="KW-0560">Oxidoreductase</keyword>
<dbReference type="SMART" id="SM00822">
    <property type="entry name" value="PKS_KR"/>
    <property type="match status" value="1"/>
</dbReference>
<dbReference type="RefSeq" id="WP_311673017.1">
    <property type="nucleotide sequence ID" value="NZ_JACHBW010000005.1"/>
</dbReference>
<dbReference type="PANTHER" id="PTHR43639:SF1">
    <property type="entry name" value="SHORT-CHAIN DEHYDROGENASE_REDUCTASE FAMILY PROTEIN"/>
    <property type="match status" value="1"/>
</dbReference>
<dbReference type="PRINTS" id="PR00081">
    <property type="entry name" value="GDHRDH"/>
</dbReference>
<sequence>MTTNLQGKTALVTGASRGIGRAIALALAAAGARVIVHFGSDEKAANFVVEAIRASGGSADKVAADLSAPNGPHELARQVRGLIGERLDILVANAGISKASSIAETTVEDFDRLFAVNVRAPYFLVQKLLPVLGEGSSVVLLSSLAARASVGNLSAYAASKGAIDTLVKHFAAALGERGIRVNAIAPGVVETDMSNFAKTDTGREFTLGMQALKRVAQPDDIAGAAVFLASDAARWVTGDTLRVDGGSRL</sequence>
<dbReference type="FunFam" id="3.40.50.720:FF:000084">
    <property type="entry name" value="Short-chain dehydrogenase reductase"/>
    <property type="match status" value="1"/>
</dbReference>
<dbReference type="SUPFAM" id="SSF51735">
    <property type="entry name" value="NAD(P)-binding Rossmann-fold domains"/>
    <property type="match status" value="1"/>
</dbReference>
<protein>
    <submittedName>
        <fullName evidence="4">NAD(P)-dependent dehydrogenase (Short-subunit alcohol dehydrogenase family)</fullName>
    </submittedName>
</protein>
<name>A0A7W9TW04_9BURK</name>
<dbReference type="PROSITE" id="PS00061">
    <property type="entry name" value="ADH_SHORT"/>
    <property type="match status" value="1"/>
</dbReference>
<organism evidence="4 5">
    <name type="scientific">Paraburkholderia bannensis</name>
    <dbReference type="NCBI Taxonomy" id="765414"/>
    <lineage>
        <taxon>Bacteria</taxon>
        <taxon>Pseudomonadati</taxon>
        <taxon>Pseudomonadota</taxon>
        <taxon>Betaproteobacteria</taxon>
        <taxon>Burkholderiales</taxon>
        <taxon>Burkholderiaceae</taxon>
        <taxon>Paraburkholderia</taxon>
    </lineage>
</organism>
<feature type="domain" description="Ketoreductase" evidence="3">
    <location>
        <begin position="8"/>
        <end position="187"/>
    </location>
</feature>
<dbReference type="InterPro" id="IPR036291">
    <property type="entry name" value="NAD(P)-bd_dom_sf"/>
</dbReference>
<proteinExistence type="inferred from homology"/>
<dbReference type="EMBL" id="JACHBW010000005">
    <property type="protein sequence ID" value="MBB6102453.1"/>
    <property type="molecule type" value="Genomic_DNA"/>
</dbReference>
<evidence type="ECO:0000256" key="1">
    <source>
        <dbReference type="ARBA" id="ARBA00006484"/>
    </source>
</evidence>
<comment type="similarity">
    <text evidence="1">Belongs to the short-chain dehydrogenases/reductases (SDR) family.</text>
</comment>
<dbReference type="InterPro" id="IPR020904">
    <property type="entry name" value="Sc_DH/Rdtase_CS"/>
</dbReference>
<evidence type="ECO:0000313" key="5">
    <source>
        <dbReference type="Proteomes" id="UP000571554"/>
    </source>
</evidence>
<reference evidence="4 5" key="1">
    <citation type="submission" date="2020-08" db="EMBL/GenBank/DDBJ databases">
        <title>Above-ground endophytic microbial communities from plants in different locations in the United States.</title>
        <authorList>
            <person name="Frank C."/>
        </authorList>
    </citation>
    <scope>NUCLEOTIDE SEQUENCE [LARGE SCALE GENOMIC DNA]</scope>
    <source>
        <strain evidence="4 5">WP4_2_2</strain>
    </source>
</reference>
<keyword evidence="5" id="KW-1185">Reference proteome</keyword>
<dbReference type="GO" id="GO:0016491">
    <property type="term" value="F:oxidoreductase activity"/>
    <property type="evidence" value="ECO:0007669"/>
    <property type="project" value="UniProtKB-KW"/>
</dbReference>
<dbReference type="NCBIfam" id="NF005559">
    <property type="entry name" value="PRK07231.1"/>
    <property type="match status" value="1"/>
</dbReference>
<evidence type="ECO:0000313" key="4">
    <source>
        <dbReference type="EMBL" id="MBB6102453.1"/>
    </source>
</evidence>
<dbReference type="InterPro" id="IPR057326">
    <property type="entry name" value="KR_dom"/>
</dbReference>
<evidence type="ECO:0000256" key="2">
    <source>
        <dbReference type="ARBA" id="ARBA00023002"/>
    </source>
</evidence>
<comment type="caution">
    <text evidence="4">The sequence shown here is derived from an EMBL/GenBank/DDBJ whole genome shotgun (WGS) entry which is preliminary data.</text>
</comment>